<evidence type="ECO:0000256" key="3">
    <source>
        <dbReference type="ARBA" id="ARBA00022755"/>
    </source>
</evidence>
<dbReference type="InterPro" id="IPR046346">
    <property type="entry name" value="Aminoacid_DH-like_N_sf"/>
</dbReference>
<dbReference type="HOGENOM" id="CLU_031413_0_0_7"/>
<dbReference type="GO" id="GO:0005829">
    <property type="term" value="C:cytosol"/>
    <property type="evidence" value="ECO:0007669"/>
    <property type="project" value="TreeGrafter"/>
</dbReference>
<protein>
    <submittedName>
        <fullName evidence="10">Methylenetetrahydrofolate dehydrogenase (NAD(+))</fullName>
        <ecNumber evidence="10">1.5.1.15</ecNumber>
    </submittedName>
</protein>
<dbReference type="GO" id="GO:0009113">
    <property type="term" value="P:purine nucleobase biosynthetic process"/>
    <property type="evidence" value="ECO:0007669"/>
    <property type="project" value="TreeGrafter"/>
</dbReference>
<organism evidence="10 11">
    <name type="scientific">Sorangium cellulosum (strain So ce56)</name>
    <name type="common">Polyangium cellulosum (strain So ce56)</name>
    <dbReference type="NCBI Taxonomy" id="448385"/>
    <lineage>
        <taxon>Bacteria</taxon>
        <taxon>Pseudomonadati</taxon>
        <taxon>Myxococcota</taxon>
        <taxon>Polyangia</taxon>
        <taxon>Polyangiales</taxon>
        <taxon>Polyangiaceae</taxon>
        <taxon>Sorangium</taxon>
    </lineage>
</organism>
<accession>A9EVL6</accession>
<sequence>MLARARLRPRMDPHHIPPSPGTRTASVLDPTAVAETFRSEIRAELAALPEPLVLVGVLAADHGPSYTYAEYTRKACEDVGVRFEIRHATRLDAEEAIRAANEDARVHGMMVYYPIFGTEQDVYLRDSVDPAKDIEGLHTFWARCLYQNQRFLDEAKTRKAILPCTPLAILKLVEAAGFFGEGERPLEGRRVCIFNRSEVVGRPLASMMAHDGAHVTSFDIDGPLLFVPSSSGDMHEVRETTVDRATALRQADIVVTGVPSRSFPVVQGAEIREGALCINFSTFKNFSDDIQSKASVFVPRVGPMTVTMAIRNSLRLYKNTHPGG</sequence>
<dbReference type="SUPFAM" id="SSF53223">
    <property type="entry name" value="Aminoacid dehydrogenase-like, N-terminal domain"/>
    <property type="match status" value="1"/>
</dbReference>
<dbReference type="GO" id="GO:0006164">
    <property type="term" value="P:purine nucleotide biosynthetic process"/>
    <property type="evidence" value="ECO:0007669"/>
    <property type="project" value="UniProtKB-KW"/>
</dbReference>
<dbReference type="PANTHER" id="PTHR48099">
    <property type="entry name" value="C-1-TETRAHYDROFOLATE SYNTHASE, CYTOPLASMIC-RELATED"/>
    <property type="match status" value="1"/>
</dbReference>
<gene>
    <name evidence="10" type="primary">folD2</name>
    <name evidence="10" type="ordered locus">sce4073</name>
</gene>
<dbReference type="GO" id="GO:0004488">
    <property type="term" value="F:methylenetetrahydrofolate dehydrogenase (NADP+) activity"/>
    <property type="evidence" value="ECO:0007669"/>
    <property type="project" value="InterPro"/>
</dbReference>
<dbReference type="GO" id="GO:0004477">
    <property type="term" value="F:methenyltetrahydrofolate cyclohydrolase activity"/>
    <property type="evidence" value="ECO:0007669"/>
    <property type="project" value="TreeGrafter"/>
</dbReference>
<keyword evidence="2" id="KW-0028">Amino-acid biosynthesis</keyword>
<evidence type="ECO:0000256" key="4">
    <source>
        <dbReference type="ARBA" id="ARBA00023002"/>
    </source>
</evidence>
<evidence type="ECO:0000256" key="1">
    <source>
        <dbReference type="ARBA" id="ARBA00022563"/>
    </source>
</evidence>
<evidence type="ECO:0000256" key="5">
    <source>
        <dbReference type="ARBA" id="ARBA00023102"/>
    </source>
</evidence>
<dbReference type="InterPro" id="IPR020631">
    <property type="entry name" value="THF_DH/CycHdrlase_NAD-bd_dom"/>
</dbReference>
<dbReference type="GO" id="GO:0004487">
    <property type="term" value="F:methylenetetrahydrofolate dehydrogenase (NAD+) activity"/>
    <property type="evidence" value="ECO:0007669"/>
    <property type="project" value="UniProtKB-EC"/>
</dbReference>
<dbReference type="Pfam" id="PF02882">
    <property type="entry name" value="THF_DHG_CYH_C"/>
    <property type="match status" value="1"/>
</dbReference>
<dbReference type="Gene3D" id="3.40.50.720">
    <property type="entry name" value="NAD(P)-binding Rossmann-like Domain"/>
    <property type="match status" value="1"/>
</dbReference>
<reference evidence="10 11" key="1">
    <citation type="journal article" date="2007" name="Nat. Biotechnol.">
        <title>Complete genome sequence of the myxobacterium Sorangium cellulosum.</title>
        <authorList>
            <person name="Schneiker S."/>
            <person name="Perlova O."/>
            <person name="Kaiser O."/>
            <person name="Gerth K."/>
            <person name="Alici A."/>
            <person name="Altmeyer M.O."/>
            <person name="Bartels D."/>
            <person name="Bekel T."/>
            <person name="Beyer S."/>
            <person name="Bode E."/>
            <person name="Bode H.B."/>
            <person name="Bolten C.J."/>
            <person name="Choudhuri J.V."/>
            <person name="Doss S."/>
            <person name="Elnakady Y.A."/>
            <person name="Frank B."/>
            <person name="Gaigalat L."/>
            <person name="Goesmann A."/>
            <person name="Groeger C."/>
            <person name="Gross F."/>
            <person name="Jelsbak L."/>
            <person name="Jelsbak L."/>
            <person name="Kalinowski J."/>
            <person name="Kegler C."/>
            <person name="Knauber T."/>
            <person name="Konietzny S."/>
            <person name="Kopp M."/>
            <person name="Krause L."/>
            <person name="Krug D."/>
            <person name="Linke B."/>
            <person name="Mahmud T."/>
            <person name="Martinez-Arias R."/>
            <person name="McHardy A.C."/>
            <person name="Merai M."/>
            <person name="Meyer F."/>
            <person name="Mormann S."/>
            <person name="Munoz-Dorado J."/>
            <person name="Perez J."/>
            <person name="Pradella S."/>
            <person name="Rachid S."/>
            <person name="Raddatz G."/>
            <person name="Rosenau F."/>
            <person name="Rueckert C."/>
            <person name="Sasse F."/>
            <person name="Scharfe M."/>
            <person name="Schuster S.C."/>
            <person name="Suen G."/>
            <person name="Treuner-Lange A."/>
            <person name="Velicer G.J."/>
            <person name="Vorholter F.-J."/>
            <person name="Weissman K.J."/>
            <person name="Welch R.D."/>
            <person name="Wenzel S.C."/>
            <person name="Whitworth D.E."/>
            <person name="Wilhelm S."/>
            <person name="Wittmann C."/>
            <person name="Bloecker H."/>
            <person name="Puehler A."/>
            <person name="Mueller R."/>
        </authorList>
    </citation>
    <scope>NUCLEOTIDE SEQUENCE [LARGE SCALE GENOMIC DNA]</scope>
    <source>
        <strain evidence="11">So ce56</strain>
    </source>
</reference>
<dbReference type="EC" id="1.5.1.15" evidence="10"/>
<evidence type="ECO:0000259" key="8">
    <source>
        <dbReference type="Pfam" id="PF00763"/>
    </source>
</evidence>
<dbReference type="BioCyc" id="SCEL448385:SCE_RS20945-MONOMER"/>
<feature type="region of interest" description="Disordered" evidence="7">
    <location>
        <begin position="1"/>
        <end position="28"/>
    </location>
</feature>
<dbReference type="GO" id="GO:0035999">
    <property type="term" value="P:tetrahydrofolate interconversion"/>
    <property type="evidence" value="ECO:0007669"/>
    <property type="project" value="TreeGrafter"/>
</dbReference>
<dbReference type="STRING" id="448385.sce4073"/>
<feature type="domain" description="Tetrahydrofolate dehydrogenase/cyclohydrolase NAD(P)-binding" evidence="9">
    <location>
        <begin position="163"/>
        <end position="319"/>
    </location>
</feature>
<dbReference type="KEGG" id="scl:sce4073"/>
<dbReference type="GO" id="GO:0009086">
    <property type="term" value="P:methionine biosynthetic process"/>
    <property type="evidence" value="ECO:0007669"/>
    <property type="project" value="UniProtKB-KW"/>
</dbReference>
<evidence type="ECO:0000313" key="10">
    <source>
        <dbReference type="EMBL" id="CAN94236.1"/>
    </source>
</evidence>
<keyword evidence="1" id="KW-0554">One-carbon metabolism</keyword>
<dbReference type="InterPro" id="IPR020630">
    <property type="entry name" value="THF_DH/CycHdrlase_cat_dom"/>
</dbReference>
<keyword evidence="6" id="KW-0486">Methionine biosynthesis</keyword>
<proteinExistence type="predicted"/>
<evidence type="ECO:0000259" key="9">
    <source>
        <dbReference type="Pfam" id="PF02882"/>
    </source>
</evidence>
<dbReference type="eggNOG" id="COG0190">
    <property type="taxonomic scope" value="Bacteria"/>
</dbReference>
<name>A9EVL6_SORC5</name>
<keyword evidence="11" id="KW-1185">Reference proteome</keyword>
<dbReference type="PRINTS" id="PR00085">
    <property type="entry name" value="THFDHDRGNASE"/>
</dbReference>
<dbReference type="InterPro" id="IPR000672">
    <property type="entry name" value="THF_DH/CycHdrlase"/>
</dbReference>
<dbReference type="AlphaFoldDB" id="A9EVL6"/>
<evidence type="ECO:0000256" key="2">
    <source>
        <dbReference type="ARBA" id="ARBA00022605"/>
    </source>
</evidence>
<dbReference type="GO" id="GO:0000105">
    <property type="term" value="P:L-histidine biosynthetic process"/>
    <property type="evidence" value="ECO:0007669"/>
    <property type="project" value="UniProtKB-KW"/>
</dbReference>
<dbReference type="SUPFAM" id="SSF51735">
    <property type="entry name" value="NAD(P)-binding Rossmann-fold domains"/>
    <property type="match status" value="1"/>
</dbReference>
<dbReference type="Gene3D" id="3.40.50.10860">
    <property type="entry name" value="Leucine Dehydrogenase, chain A, domain 1"/>
    <property type="match status" value="1"/>
</dbReference>
<dbReference type="Proteomes" id="UP000002139">
    <property type="component" value="Chromosome"/>
</dbReference>
<dbReference type="Pfam" id="PF00763">
    <property type="entry name" value="THF_DHG_CYH"/>
    <property type="match status" value="1"/>
</dbReference>
<evidence type="ECO:0000313" key="11">
    <source>
        <dbReference type="Proteomes" id="UP000002139"/>
    </source>
</evidence>
<feature type="domain" description="Tetrahydrofolate dehydrogenase/cyclohydrolase catalytic" evidence="8">
    <location>
        <begin position="28"/>
        <end position="135"/>
    </location>
</feature>
<dbReference type="PANTHER" id="PTHR48099:SF3">
    <property type="entry name" value="METHYLENETETRAHYDROFOLATE DEHYDROGENASE [NAD(+)]"/>
    <property type="match status" value="1"/>
</dbReference>
<keyword evidence="5" id="KW-0368">Histidine biosynthesis</keyword>
<evidence type="ECO:0000256" key="7">
    <source>
        <dbReference type="SAM" id="MobiDB-lite"/>
    </source>
</evidence>
<keyword evidence="3" id="KW-0658">Purine biosynthesis</keyword>
<dbReference type="InterPro" id="IPR036291">
    <property type="entry name" value="NAD(P)-bd_dom_sf"/>
</dbReference>
<keyword evidence="4 10" id="KW-0560">Oxidoreductase</keyword>
<dbReference type="EMBL" id="AM746676">
    <property type="protein sequence ID" value="CAN94236.1"/>
    <property type="molecule type" value="Genomic_DNA"/>
</dbReference>
<evidence type="ECO:0000256" key="6">
    <source>
        <dbReference type="ARBA" id="ARBA00023167"/>
    </source>
</evidence>